<evidence type="ECO:0000313" key="4">
    <source>
        <dbReference type="Proteomes" id="UP000233731"/>
    </source>
</evidence>
<dbReference type="InterPro" id="IPR038475">
    <property type="entry name" value="RecG_C_sf"/>
</dbReference>
<evidence type="ECO:0000313" key="3">
    <source>
        <dbReference type="EMBL" id="PKV08581.1"/>
    </source>
</evidence>
<sequence length="523" mass="57732">MQQSDDAEQSDLSLEEVVRSIQRKGCEGQSIEVKAASQGTPKVYDSLSSFSNQNEGGIIVFGLDESLGFEVVGVHDAQELEKAVTAQGKEMYPEVRPVYSESLIDGKTVVSAYINGKPMGERPVYRKTAGISAGSYTRIGDADARMTPTQLYEIETFKDGRRDDVSVDPQADSDMLNPGKRHDFMSRAQRERPLLARRNEGEILELSGVCRRGSPTLAGLMTLGEYPQQVYPNLCITAVVVPGAKAGTGLGGERFLDNQRFEGTIDRMLEDAMAFVRRNSRTRTVIRDGVRTDIPEYPETAVREILTNALMHRDYGPYCNGTPVRLTLFADRLECWNPGGVYSGQSINDLGFANSQTRNPTLVSLLEIEGIAENRHSGIPAIREEAKQYGYKPVEFQDRQASFTVRFYSVPERAGAAEANVPWSGTAESDSAKRVQVHALGGSDASGAAKTGKGIRDRILGFCKEPRSLEDIAHALGLGKYYVRRRYIEPLLEEDALSMTLPDKPRSKYQRYVARDASAEMSL</sequence>
<comment type="caution">
    <text evidence="3">The sequence shown here is derived from an EMBL/GenBank/DDBJ whole genome shotgun (WGS) entry which is preliminary data.</text>
</comment>
<dbReference type="Gene3D" id="3.30.950.30">
    <property type="entry name" value="Schlafen, AAA domain"/>
    <property type="match status" value="1"/>
</dbReference>
<feature type="domain" description="Schlafen AlbA-2" evidence="1">
    <location>
        <begin position="27"/>
        <end position="146"/>
    </location>
</feature>
<dbReference type="InterPro" id="IPR007421">
    <property type="entry name" value="Schlafen_AlbA_2_dom"/>
</dbReference>
<dbReference type="AlphaFoldDB" id="A0A2N3R9C5"/>
<proteinExistence type="predicted"/>
<dbReference type="GO" id="GO:0003677">
    <property type="term" value="F:DNA binding"/>
    <property type="evidence" value="ECO:0007669"/>
    <property type="project" value="UniProtKB-KW"/>
</dbReference>
<dbReference type="Gene3D" id="3.30.565.60">
    <property type="match status" value="1"/>
</dbReference>
<accession>A0A2N3R9C5</accession>
<dbReference type="EMBL" id="PCHJ01000017">
    <property type="protein sequence ID" value="PKV08581.1"/>
    <property type="molecule type" value="Genomic_DNA"/>
</dbReference>
<dbReference type="Pfam" id="PF04326">
    <property type="entry name" value="SLFN_AlbA_2"/>
    <property type="match status" value="1"/>
</dbReference>
<dbReference type="Pfam" id="PF13749">
    <property type="entry name" value="HATPase_c_4"/>
    <property type="match status" value="1"/>
</dbReference>
<evidence type="ECO:0000259" key="2">
    <source>
        <dbReference type="Pfam" id="PF21247"/>
    </source>
</evidence>
<protein>
    <submittedName>
        <fullName evidence="3">DNA-binding protein</fullName>
    </submittedName>
</protein>
<dbReference type="RefSeq" id="WP_101433008.1">
    <property type="nucleotide sequence ID" value="NZ_PCHJ01000017.1"/>
</dbReference>
<dbReference type="PANTHER" id="PTHR30595">
    <property type="entry name" value="GLPR-RELATED TRANSCRIPTIONAL REPRESSOR"/>
    <property type="match status" value="1"/>
</dbReference>
<dbReference type="Proteomes" id="UP000233731">
    <property type="component" value="Unassembled WGS sequence"/>
</dbReference>
<dbReference type="InterPro" id="IPR049514">
    <property type="entry name" value="Fic-like_C"/>
</dbReference>
<dbReference type="InterPro" id="IPR038461">
    <property type="entry name" value="Schlafen_AlbA_2_dom_sf"/>
</dbReference>
<reference evidence="3 4" key="1">
    <citation type="submission" date="2017-10" db="EMBL/GenBank/DDBJ databases">
        <title>Bifidobacterium genomics.</title>
        <authorList>
            <person name="Lugli G.A."/>
            <person name="Milani C."/>
            <person name="Mancabelli L."/>
        </authorList>
    </citation>
    <scope>NUCLEOTIDE SEQUENCE [LARGE SCALE GENOMIC DNA]</scope>
    <source>
        <strain evidence="3 4">1460B</strain>
    </source>
</reference>
<feature type="domain" description="Filamentation induced by cAMP protein Fic-like C-terminal" evidence="2">
    <location>
        <begin position="467"/>
        <end position="512"/>
    </location>
</feature>
<name>A0A2N3R9C5_9BIFI</name>
<evidence type="ECO:0000259" key="1">
    <source>
        <dbReference type="Pfam" id="PF04326"/>
    </source>
</evidence>
<organism evidence="3 4">
    <name type="scientific">Bifidobacterium asteroides</name>
    <dbReference type="NCBI Taxonomy" id="1684"/>
    <lineage>
        <taxon>Bacteria</taxon>
        <taxon>Bacillati</taxon>
        <taxon>Actinomycetota</taxon>
        <taxon>Actinomycetes</taxon>
        <taxon>Bifidobacteriales</taxon>
        <taxon>Bifidobacteriaceae</taxon>
        <taxon>Bifidobacterium</taxon>
    </lineage>
</organism>
<dbReference type="PANTHER" id="PTHR30595:SF6">
    <property type="entry name" value="SCHLAFEN ALBA-2 DOMAIN-CONTAINING PROTEIN"/>
    <property type="match status" value="1"/>
</dbReference>
<keyword evidence="3" id="KW-0238">DNA-binding</keyword>
<dbReference type="Pfam" id="PF21247">
    <property type="entry name" value="Fic-like_C"/>
    <property type="match status" value="1"/>
</dbReference>
<gene>
    <name evidence="3" type="ORF">CQR44_1540</name>
</gene>